<reference evidence="1 2" key="1">
    <citation type="submission" date="2019-01" db="EMBL/GenBank/DDBJ databases">
        <title>Draft Genome Sequences of Helcococcus ovis Strains Isolated from the Uterus and Vagina of Dairy Cows with Metritis.</title>
        <authorList>
            <person name="Cunha F."/>
            <person name="Jeon S.J."/>
            <person name="Kutzer P."/>
            <person name="Galvao K.N."/>
        </authorList>
    </citation>
    <scope>NUCLEOTIDE SEQUENCE [LARGE SCALE GENOMIC DNA]</scope>
    <source>
        <strain evidence="1 2">KG-37</strain>
    </source>
</reference>
<sequence>MIKEYALMKENNISVISKKLHEIEEIRSLVNISSKSEVVYKYVFGVTDFEKIDLYIKVFTNENDIVISKLNNYFVNEYEVISYKFINNTKNIIELTFVNNNNIFEYLSGNEKNMIVFDKDRVLKDLSEQKSNSNWIMPKEDEFIEEIIQFLFNLSEIALCYKKKNYIKVSLLKNDLLDNLIYMLNCYISLKYNNHVIVNQYGNGLRDYLEEQKFNEFEYIVLESSRDDIWTIIFKSAQLYRTIGLYISEKLKYTYPKREDVKIMNILREIYKEEQ</sequence>
<protein>
    <submittedName>
        <fullName evidence="1">Uncharacterized protein</fullName>
    </submittedName>
</protein>
<dbReference type="SUPFAM" id="SSF81631">
    <property type="entry name" value="PAP/OAS1 substrate-binding domain"/>
    <property type="match status" value="1"/>
</dbReference>
<dbReference type="Gene3D" id="1.20.120.330">
    <property type="entry name" value="Nucleotidyltransferases domain 2"/>
    <property type="match status" value="1"/>
</dbReference>
<gene>
    <name evidence="1" type="ORF">EQF91_05715</name>
</gene>
<dbReference type="InterPro" id="IPR007530">
    <property type="entry name" value="Aminoglycoside_adenylylTfrase"/>
</dbReference>
<keyword evidence="2" id="KW-1185">Reference proteome</keyword>
<accession>A0A4R9C0N4</accession>
<dbReference type="Pfam" id="PF04439">
    <property type="entry name" value="Adenyl_transf"/>
    <property type="match status" value="1"/>
</dbReference>
<evidence type="ECO:0000313" key="1">
    <source>
        <dbReference type="EMBL" id="TFF65483.1"/>
    </source>
</evidence>
<evidence type="ECO:0000313" key="2">
    <source>
        <dbReference type="Proteomes" id="UP000297454"/>
    </source>
</evidence>
<dbReference type="AlphaFoldDB" id="A0A4R9C0N4"/>
<dbReference type="Proteomes" id="UP000297454">
    <property type="component" value="Unassembled WGS sequence"/>
</dbReference>
<organism evidence="1 2">
    <name type="scientific">Helcococcus ovis</name>
    <dbReference type="NCBI Taxonomy" id="72026"/>
    <lineage>
        <taxon>Bacteria</taxon>
        <taxon>Bacillati</taxon>
        <taxon>Bacillota</taxon>
        <taxon>Tissierellia</taxon>
        <taxon>Tissierellales</taxon>
        <taxon>Peptoniphilaceae</taxon>
        <taxon>Helcococcus</taxon>
    </lineage>
</organism>
<name>A0A4R9C0N4_9FIRM</name>
<dbReference type="EMBL" id="SCFR01000019">
    <property type="protein sequence ID" value="TFF65483.1"/>
    <property type="molecule type" value="Genomic_DNA"/>
</dbReference>
<proteinExistence type="predicted"/>
<comment type="caution">
    <text evidence="1">The sequence shown here is derived from an EMBL/GenBank/DDBJ whole genome shotgun (WGS) entry which is preliminary data.</text>
</comment>